<evidence type="ECO:0000313" key="4">
    <source>
        <dbReference type="EMBL" id="OLO48958.1"/>
    </source>
</evidence>
<feature type="transmembrane region" description="Helical" evidence="2">
    <location>
        <begin position="533"/>
        <end position="557"/>
    </location>
</feature>
<protein>
    <recommendedName>
        <fullName evidence="3">Leucine rich repeat variant domain-containing protein</fullName>
    </recommendedName>
</protein>
<proteinExistence type="predicted"/>
<feature type="compositionally biased region" description="Acidic residues" evidence="1">
    <location>
        <begin position="407"/>
        <end position="420"/>
    </location>
</feature>
<evidence type="ECO:0000313" key="5">
    <source>
        <dbReference type="Proteomes" id="UP000186394"/>
    </source>
</evidence>
<dbReference type="EMBL" id="MSKL01000020">
    <property type="protein sequence ID" value="OLO48958.1"/>
    <property type="molecule type" value="Genomic_DNA"/>
</dbReference>
<feature type="compositionally biased region" description="Acidic residues" evidence="1">
    <location>
        <begin position="313"/>
        <end position="342"/>
    </location>
</feature>
<feature type="region of interest" description="Disordered" evidence="1">
    <location>
        <begin position="561"/>
        <end position="590"/>
    </location>
</feature>
<dbReference type="Proteomes" id="UP000186394">
    <property type="component" value="Unassembled WGS sequence"/>
</dbReference>
<evidence type="ECO:0000256" key="1">
    <source>
        <dbReference type="SAM" id="MobiDB-lite"/>
    </source>
</evidence>
<keyword evidence="2" id="KW-1133">Transmembrane helix</keyword>
<feature type="compositionally biased region" description="Acidic residues" evidence="1">
    <location>
        <begin position="120"/>
        <end position="142"/>
    </location>
</feature>
<feature type="compositionally biased region" description="Low complexity" evidence="1">
    <location>
        <begin position="714"/>
        <end position="727"/>
    </location>
</feature>
<feature type="compositionally biased region" description="Acidic residues" evidence="1">
    <location>
        <begin position="193"/>
        <end position="234"/>
    </location>
</feature>
<dbReference type="InterPro" id="IPR057893">
    <property type="entry name" value="LRV_2"/>
</dbReference>
<evidence type="ECO:0000259" key="3">
    <source>
        <dbReference type="Pfam" id="PF25591"/>
    </source>
</evidence>
<feature type="compositionally biased region" description="Low complexity" evidence="1">
    <location>
        <begin position="287"/>
        <end position="312"/>
    </location>
</feature>
<sequence length="871" mass="88815">MDPVQLMMAAHQADAAVAAQTPDQALQAAIAQSRPDLWAPLSTNPAAYPDLLGWLASTGNVEVLANLRARGYLTDDAAANAADAADAAVTAGGEPAVDPTVVQEGPVQTESADDGAAPVDEGEAETADESEVVEESDSEPVESAESAAEAATQADAEAEAAEDAADEDQGSGSDEADDGAGDEPGADPTAEPTEIDESADESASTDDDSGETGDDQGAEEPTEPAEGAEVDEAESQAPEGQDTEDATADEPADATEDPGSDESADEPEEDAPEGQAAEDAVGDESAGEVSAEVAEAVETMEATESEAAAQADAEAEAAEDAADEDQGSGSDEPDDEGGDEPGADPSAEPTEVDEAADDSEDAADEAKNTASEGPDAEDVAKGDSGEATDSGDDVIAPADEEPKAEESTEAENIEPVDDDPTVLTPVSQWHEVDSADTTTDVMTSAQSAAVAAGWAADSAAPAAGSAESVALPVPPPPSAEDIAAWAETPSGAPSGFSAAQPAVELDMFGPQMAAQMPPPQQQKQPSKSSTGRLIAIIVVLLLVIAGGGGVWAGNYFANKGKGEDSSQDKAGANGDEGGKQNGQADAAATSTAAALPSGAVKACSSMPTFTITSVEDGQGELKVQGNMATSCTEGDFLAGSSNQVLVYSATSPTGGADVDHLVASGTFDLSSDPLIIPNGGRTVTLRFGEQHYFRTAKDLDLKGLSVRPSYDRGSPSSATSKSSTNSPMTIASSASSNANQETQDEQAAGDAIQWQVKHDYPIVMNSMRGKWTPQLSSKQVGLVADGQTWTNRSILAEFLKTRQSNPKAVIIDTGQWPVYDVSGWWVTLSGELYDDADKANGWCDAQGYDSDHCLAKRIESNGSPQGTTKTR</sequence>
<keyword evidence="2" id="KW-0812">Transmembrane</keyword>
<feature type="compositionally biased region" description="Acidic residues" evidence="1">
    <location>
        <begin position="241"/>
        <end position="272"/>
    </location>
</feature>
<organism evidence="4 5">
    <name type="scientific">Actinomyces oris</name>
    <dbReference type="NCBI Taxonomy" id="544580"/>
    <lineage>
        <taxon>Bacteria</taxon>
        <taxon>Bacillati</taxon>
        <taxon>Actinomycetota</taxon>
        <taxon>Actinomycetes</taxon>
        <taxon>Actinomycetales</taxon>
        <taxon>Actinomycetaceae</taxon>
        <taxon>Actinomyces</taxon>
    </lineage>
</organism>
<feature type="compositionally biased region" description="Acidic residues" evidence="1">
    <location>
        <begin position="350"/>
        <end position="363"/>
    </location>
</feature>
<feature type="compositionally biased region" description="Low complexity" evidence="1">
    <location>
        <begin position="143"/>
        <end position="155"/>
    </location>
</feature>
<evidence type="ECO:0000256" key="2">
    <source>
        <dbReference type="SAM" id="Phobius"/>
    </source>
</evidence>
<dbReference type="AlphaFoldDB" id="A0A1Q8VLL1"/>
<feature type="compositionally biased region" description="Acidic residues" evidence="1">
    <location>
        <begin position="156"/>
        <end position="185"/>
    </location>
</feature>
<feature type="region of interest" description="Disordered" evidence="1">
    <location>
        <begin position="106"/>
        <end position="440"/>
    </location>
</feature>
<dbReference type="Pfam" id="PF25591">
    <property type="entry name" value="LRV_2"/>
    <property type="match status" value="1"/>
</dbReference>
<feature type="compositionally biased region" description="Polar residues" evidence="1">
    <location>
        <begin position="728"/>
        <end position="741"/>
    </location>
</feature>
<comment type="caution">
    <text evidence="4">The sequence shown here is derived from an EMBL/GenBank/DDBJ whole genome shotgun (WGS) entry which is preliminary data.</text>
</comment>
<feature type="domain" description="Leucine rich repeat variant" evidence="3">
    <location>
        <begin position="12"/>
        <end position="71"/>
    </location>
</feature>
<feature type="region of interest" description="Disordered" evidence="1">
    <location>
        <begin position="705"/>
        <end position="749"/>
    </location>
</feature>
<accession>A0A1Q8VLL1</accession>
<name>A0A1Q8VLL1_9ACTO</name>
<reference evidence="4 5" key="1">
    <citation type="submission" date="2016-12" db="EMBL/GenBank/DDBJ databases">
        <title>Genomic comparison of strains in the 'Actinomyces naeslundii' group.</title>
        <authorList>
            <person name="Mughal S.R."/>
            <person name="Do T."/>
            <person name="Gilbert S.C."/>
            <person name="Witherden E.A."/>
            <person name="Didelot X."/>
            <person name="Beighton D."/>
        </authorList>
    </citation>
    <scope>NUCLEOTIDE SEQUENCE [LARGE SCALE GENOMIC DNA]</scope>
    <source>
        <strain evidence="4 5">P6N</strain>
    </source>
</reference>
<keyword evidence="2" id="KW-0472">Membrane</keyword>
<dbReference type="RefSeq" id="WP_075418351.1">
    <property type="nucleotide sequence ID" value="NZ_MSKL01000020.1"/>
</dbReference>
<dbReference type="OrthoDB" id="4803588at2"/>
<gene>
    <name evidence="4" type="ORF">BKH28_08245</name>
</gene>